<sequence length="198" mass="22100">MSAGLGDEDRVGSSRSPDLQRQQKLTLIQAPTCGCRIDEIRHPRQSGQLPVVPAIVVQLGQAHPPEASLPIPLTRLRCTLTLMNHKGEFVPQEKVLHTEYEPVFSAPSIEDPNLLSEFFIFDDVMIRDCGRYTGKFTLFEMNDDVIGQPVLVRSLVDLMCPEFTVVEYADFPIEGTIIATPLTIHLNQHGRGIHCPPF</sequence>
<dbReference type="Gene3D" id="2.60.40.3960">
    <property type="entry name" value="Velvet domain"/>
    <property type="match status" value="1"/>
</dbReference>
<feature type="domain" description="Velvet" evidence="2">
    <location>
        <begin position="30"/>
        <end position="196"/>
    </location>
</feature>
<organism evidence="3 4">
    <name type="scientific">Austropuccinia psidii MF-1</name>
    <dbReference type="NCBI Taxonomy" id="1389203"/>
    <lineage>
        <taxon>Eukaryota</taxon>
        <taxon>Fungi</taxon>
        <taxon>Dikarya</taxon>
        <taxon>Basidiomycota</taxon>
        <taxon>Pucciniomycotina</taxon>
        <taxon>Pucciniomycetes</taxon>
        <taxon>Pucciniales</taxon>
        <taxon>Sphaerophragmiaceae</taxon>
        <taxon>Austropuccinia</taxon>
    </lineage>
</organism>
<comment type="caution">
    <text evidence="3">The sequence shown here is derived from an EMBL/GenBank/DDBJ whole genome shotgun (WGS) entry which is preliminary data.</text>
</comment>
<evidence type="ECO:0000256" key="1">
    <source>
        <dbReference type="SAM" id="MobiDB-lite"/>
    </source>
</evidence>
<dbReference type="InterPro" id="IPR038491">
    <property type="entry name" value="Velvet_dom_sf"/>
</dbReference>
<dbReference type="InterPro" id="IPR037525">
    <property type="entry name" value="Velvet_dom"/>
</dbReference>
<reference evidence="3" key="1">
    <citation type="submission" date="2021-03" db="EMBL/GenBank/DDBJ databases">
        <title>Draft genome sequence of rust myrtle Austropuccinia psidii MF-1, a brazilian biotype.</title>
        <authorList>
            <person name="Quecine M.C."/>
            <person name="Pachon D.M.R."/>
            <person name="Bonatelli M.L."/>
            <person name="Correr F.H."/>
            <person name="Franceschini L.M."/>
            <person name="Leite T.F."/>
            <person name="Margarido G.R.A."/>
            <person name="Almeida C.A."/>
            <person name="Ferrarezi J.A."/>
            <person name="Labate C.A."/>
        </authorList>
    </citation>
    <scope>NUCLEOTIDE SEQUENCE</scope>
    <source>
        <strain evidence="3">MF-1</strain>
    </source>
</reference>
<name>A0A9Q3H2W5_9BASI</name>
<feature type="compositionally biased region" description="Polar residues" evidence="1">
    <location>
        <begin position="13"/>
        <end position="23"/>
    </location>
</feature>
<feature type="region of interest" description="Disordered" evidence="1">
    <location>
        <begin position="1"/>
        <end position="23"/>
    </location>
</feature>
<protein>
    <recommendedName>
        <fullName evidence="2">Velvet domain-containing protein</fullName>
    </recommendedName>
</protein>
<dbReference type="EMBL" id="AVOT02009405">
    <property type="protein sequence ID" value="MBW0488019.1"/>
    <property type="molecule type" value="Genomic_DNA"/>
</dbReference>
<dbReference type="PROSITE" id="PS51821">
    <property type="entry name" value="VELVET"/>
    <property type="match status" value="1"/>
</dbReference>
<evidence type="ECO:0000259" key="2">
    <source>
        <dbReference type="PROSITE" id="PS51821"/>
    </source>
</evidence>
<dbReference type="Proteomes" id="UP000765509">
    <property type="component" value="Unassembled WGS sequence"/>
</dbReference>
<accession>A0A9Q3H2W5</accession>
<keyword evidence="4" id="KW-1185">Reference proteome</keyword>
<dbReference type="Pfam" id="PF11754">
    <property type="entry name" value="Velvet"/>
    <property type="match status" value="1"/>
</dbReference>
<dbReference type="OrthoDB" id="5599552at2759"/>
<proteinExistence type="predicted"/>
<dbReference type="AlphaFoldDB" id="A0A9Q3H2W5"/>
<evidence type="ECO:0000313" key="3">
    <source>
        <dbReference type="EMBL" id="MBW0488019.1"/>
    </source>
</evidence>
<evidence type="ECO:0000313" key="4">
    <source>
        <dbReference type="Proteomes" id="UP000765509"/>
    </source>
</evidence>
<gene>
    <name evidence="3" type="ORF">O181_027734</name>
</gene>